<reference evidence="1 2" key="1">
    <citation type="journal article" date="2015" name="Sci. Rep.">
        <title>The genome of Leishmania panamensis: insights into genomics of the L. (Viannia) subgenus.</title>
        <authorList>
            <person name="Llanes A."/>
            <person name="Restrepo C.M."/>
            <person name="Vecchio G.D."/>
            <person name="Anguizola F.J."/>
            <person name="Lleonart R."/>
        </authorList>
    </citation>
    <scope>NUCLEOTIDE SEQUENCE [LARGE SCALE GENOMIC DNA]</scope>
    <source>
        <strain evidence="1 2">MHOM/PA/94/PSC-1</strain>
    </source>
</reference>
<dbReference type="EMBL" id="CP009398">
    <property type="protein sequence ID" value="AIO00148.1"/>
    <property type="molecule type" value="Genomic_DNA"/>
</dbReference>
<dbReference type="eggNOG" id="ENOG502S8UK">
    <property type="taxonomic scope" value="Eukaryota"/>
</dbReference>
<evidence type="ECO:0000313" key="2">
    <source>
        <dbReference type="Proteomes" id="UP000063063"/>
    </source>
</evidence>
<dbReference type="OrthoDB" id="262539at2759"/>
<dbReference type="VEuPathDB" id="TriTrypDB:LPMP_292010"/>
<organism evidence="1 2">
    <name type="scientific">Leishmania panamensis</name>
    <dbReference type="NCBI Taxonomy" id="5679"/>
    <lineage>
        <taxon>Eukaryota</taxon>
        <taxon>Discoba</taxon>
        <taxon>Euglenozoa</taxon>
        <taxon>Kinetoplastea</taxon>
        <taxon>Metakinetoplastina</taxon>
        <taxon>Trypanosomatida</taxon>
        <taxon>Trypanosomatidae</taxon>
        <taxon>Leishmaniinae</taxon>
        <taxon>Leishmania</taxon>
        <taxon>Leishmania guyanensis species complex</taxon>
    </lineage>
</organism>
<gene>
    <name evidence="1" type="ORF">LPMP_292010</name>
</gene>
<protein>
    <submittedName>
        <fullName evidence="1">Uncharacterized protein</fullName>
    </submittedName>
</protein>
<proteinExistence type="predicted"/>
<evidence type="ECO:0000313" key="1">
    <source>
        <dbReference type="EMBL" id="AIO00148.1"/>
    </source>
</evidence>
<dbReference type="RefSeq" id="XP_010700805.1">
    <property type="nucleotide sequence ID" value="XM_010702503.1"/>
</dbReference>
<sequence length="367" mass="38794">MAVSRTARCCAAVARRFLKPSVVSPSNAILALTHSARFVCTPEADRRCTSSGLPTGVCADTFEACPVCSSSKGNCASSNLKRSGGTATGMGRPQRGTKVHLFSKSAQQLTPAQLTHFSHLGGLLQRLSCLRWPSSNAMQMASKAAEAYPLLSQEGEGASQPPQTWTSTECGHALHNELFVASRVIASPYHHALPAETDTVACCDEAFTGVNHAFHKRVNPAGATLQGILKGCAEQNALGAAAASGCIYADVADVFLLAARSSPMTSSRHVQELGKRITAPVPAICSSCATACRKAGPHAAQADAIFPCPECWRHLCHVARARLQQERPPLRLFVYAASPAATVHLFSVAQQRMKTMEAPMDVCIVSG</sequence>
<dbReference type="AlphaFoldDB" id="A0A088RVL0"/>
<name>A0A088RVL0_LEIPA</name>
<keyword evidence="2" id="KW-1185">Reference proteome</keyword>
<dbReference type="VEuPathDB" id="TriTrypDB:LPAL13_290022300"/>
<accession>A0A088RVL0</accession>
<dbReference type="GeneID" id="22576964"/>
<dbReference type="KEGG" id="lpan:LPMP_292010"/>
<dbReference type="Proteomes" id="UP000063063">
    <property type="component" value="Chromosome 29"/>
</dbReference>